<keyword evidence="3" id="KW-0808">Transferase</keyword>
<evidence type="ECO:0000259" key="5">
    <source>
        <dbReference type="Pfam" id="PF13579"/>
    </source>
</evidence>
<feature type="domain" description="Glycosyl transferase family 1" evidence="4">
    <location>
        <begin position="176"/>
        <end position="331"/>
    </location>
</feature>
<dbReference type="Pfam" id="PF13579">
    <property type="entry name" value="Glyco_trans_4_4"/>
    <property type="match status" value="1"/>
</dbReference>
<evidence type="ECO:0000313" key="6">
    <source>
        <dbReference type="EMBL" id="MBM0108010.1"/>
    </source>
</evidence>
<dbReference type="InterPro" id="IPR001296">
    <property type="entry name" value="Glyco_trans_1"/>
</dbReference>
<evidence type="ECO:0000256" key="2">
    <source>
        <dbReference type="ARBA" id="ARBA00022676"/>
    </source>
</evidence>
<evidence type="ECO:0000256" key="3">
    <source>
        <dbReference type="ARBA" id="ARBA00022679"/>
    </source>
</evidence>
<evidence type="ECO:0000313" key="7">
    <source>
        <dbReference type="Proteomes" id="UP000661077"/>
    </source>
</evidence>
<comment type="similarity">
    <text evidence="1">Belongs to the glycosyltransferase group 1 family. Glycosyltransferase 4 subfamily.</text>
</comment>
<dbReference type="EMBL" id="JAEVLS010000006">
    <property type="protein sequence ID" value="MBM0108010.1"/>
    <property type="molecule type" value="Genomic_DNA"/>
</dbReference>
<protein>
    <submittedName>
        <fullName evidence="6">Glycosyltransferase family 4 protein</fullName>
    </submittedName>
</protein>
<proteinExistence type="inferred from homology"/>
<dbReference type="Gene3D" id="3.40.50.2000">
    <property type="entry name" value="Glycogen Phosphorylase B"/>
    <property type="match status" value="2"/>
</dbReference>
<gene>
    <name evidence="6" type="ORF">JM946_25040</name>
</gene>
<dbReference type="Proteomes" id="UP000661077">
    <property type="component" value="Unassembled WGS sequence"/>
</dbReference>
<dbReference type="CDD" id="cd03801">
    <property type="entry name" value="GT4_PimA-like"/>
    <property type="match status" value="1"/>
</dbReference>
<keyword evidence="7" id="KW-1185">Reference proteome</keyword>
<dbReference type="PANTHER" id="PTHR12526">
    <property type="entry name" value="GLYCOSYLTRANSFERASE"/>
    <property type="match status" value="1"/>
</dbReference>
<reference evidence="6 7" key="1">
    <citation type="journal article" date="2021" name="Int. J. Syst. Evol. Microbiol.">
        <title>Steroidobacter gossypii sp. nov., isolated from soil of cotton cropping field.</title>
        <authorList>
            <person name="Huang R."/>
            <person name="Yang S."/>
            <person name="Zhen C."/>
            <person name="Liu W."/>
        </authorList>
    </citation>
    <scope>NUCLEOTIDE SEQUENCE [LARGE SCALE GENOMIC DNA]</scope>
    <source>
        <strain evidence="6 7">S1-65</strain>
    </source>
</reference>
<evidence type="ECO:0000259" key="4">
    <source>
        <dbReference type="Pfam" id="PF00534"/>
    </source>
</evidence>
<dbReference type="SUPFAM" id="SSF53756">
    <property type="entry name" value="UDP-Glycosyltransferase/glycogen phosphorylase"/>
    <property type="match status" value="1"/>
</dbReference>
<sequence>MVREPANILMLGPALNVRGGVSGVERILLEALPKEVRAVHIATMVDGGKWIKTLTFAQALARFALELRHRPDVVHIHFASGASNIRKIILARIAMARGASVIMHAHGAAYKQHWAKMSPLAKSITRDTLARAQRLVVLGERWKSFFVSIGIPQHRILVLPNPVVLPEKVPERPMGGKVRFVFFGLISARKGPFELVEAVAKLSPECRARVEFMLAGNGQTQRLRARVNELGLQDVIEIREWVEPAERDRLLAAAHAFVLPSHAEGLPMSLLEAMAWGLAPICTPVGSIPEHVVDGVNGILVTPGDVAQLAAAIEKLVFKDEERMQMGRLARATVEPLCVKEYSNRMCAVYRSLANGHAQGRRVLAR</sequence>
<accession>A0ABS1X466</accession>
<keyword evidence="2" id="KW-0328">Glycosyltransferase</keyword>
<evidence type="ECO:0000256" key="1">
    <source>
        <dbReference type="ARBA" id="ARBA00009481"/>
    </source>
</evidence>
<dbReference type="PANTHER" id="PTHR12526:SF640">
    <property type="entry name" value="COLANIC ACID BIOSYNTHESIS GLYCOSYLTRANSFERASE WCAL-RELATED"/>
    <property type="match status" value="1"/>
</dbReference>
<dbReference type="Pfam" id="PF00534">
    <property type="entry name" value="Glycos_transf_1"/>
    <property type="match status" value="1"/>
</dbReference>
<feature type="domain" description="Glycosyltransferase subfamily 4-like N-terminal" evidence="5">
    <location>
        <begin position="46"/>
        <end position="161"/>
    </location>
</feature>
<dbReference type="RefSeq" id="WP_203170117.1">
    <property type="nucleotide sequence ID" value="NZ_JAEVLS010000006.1"/>
</dbReference>
<name>A0ABS1X466_9GAMM</name>
<dbReference type="InterPro" id="IPR028098">
    <property type="entry name" value="Glyco_trans_4-like_N"/>
</dbReference>
<comment type="caution">
    <text evidence="6">The sequence shown here is derived from an EMBL/GenBank/DDBJ whole genome shotgun (WGS) entry which is preliminary data.</text>
</comment>
<organism evidence="6 7">
    <name type="scientific">Steroidobacter gossypii</name>
    <dbReference type="NCBI Taxonomy" id="2805490"/>
    <lineage>
        <taxon>Bacteria</taxon>
        <taxon>Pseudomonadati</taxon>
        <taxon>Pseudomonadota</taxon>
        <taxon>Gammaproteobacteria</taxon>
        <taxon>Steroidobacterales</taxon>
        <taxon>Steroidobacteraceae</taxon>
        <taxon>Steroidobacter</taxon>
    </lineage>
</organism>